<gene>
    <name evidence="1" type="ORF">DFQ01_11155</name>
</gene>
<evidence type="ECO:0000313" key="2">
    <source>
        <dbReference type="Proteomes" id="UP000246635"/>
    </source>
</evidence>
<proteinExistence type="predicted"/>
<name>A0A2V2YS71_9BACL</name>
<comment type="caution">
    <text evidence="1">The sequence shown here is derived from an EMBL/GenBank/DDBJ whole genome shotgun (WGS) entry which is preliminary data.</text>
</comment>
<dbReference type="EMBL" id="QGTQ01000011">
    <property type="protein sequence ID" value="PWW00910.1"/>
    <property type="molecule type" value="Genomic_DNA"/>
</dbReference>
<dbReference type="OrthoDB" id="2909105at2"/>
<evidence type="ECO:0000313" key="1">
    <source>
        <dbReference type="EMBL" id="PWW00910.1"/>
    </source>
</evidence>
<protein>
    <submittedName>
        <fullName evidence="1">Uncharacterized protein</fullName>
    </submittedName>
</protein>
<dbReference type="Proteomes" id="UP000246635">
    <property type="component" value="Unassembled WGS sequence"/>
</dbReference>
<organism evidence="1 2">
    <name type="scientific">Paenibacillus cellulosilyticus</name>
    <dbReference type="NCBI Taxonomy" id="375489"/>
    <lineage>
        <taxon>Bacteria</taxon>
        <taxon>Bacillati</taxon>
        <taxon>Bacillota</taxon>
        <taxon>Bacilli</taxon>
        <taxon>Bacillales</taxon>
        <taxon>Paenibacillaceae</taxon>
        <taxon>Paenibacillus</taxon>
    </lineage>
</organism>
<sequence length="206" mass="23223">MPSFIASEQSKSGSHAQPMRMSRQAVIEIGVNALNEVGSESICRVCIKYGGSCCNGCHHLVNGIGCTARNTSCTAWLCGNLKYLLYATGYLEEWNAFWRQVPGQSFREDHTPDIFAAEKPLHLPAIRQLGEALAADLQELATKHPAVGFIHTLRDKMDKNIDQLNHCKNDPKRRKRMEKNIKALTSPFHRFQSELQEYHLRLGESE</sequence>
<dbReference type="AlphaFoldDB" id="A0A2V2YS71"/>
<dbReference type="RefSeq" id="WP_110044800.1">
    <property type="nucleotide sequence ID" value="NZ_QGTQ01000011.1"/>
</dbReference>
<reference evidence="1 2" key="1">
    <citation type="submission" date="2018-05" db="EMBL/GenBank/DDBJ databases">
        <title>Genomic Encyclopedia of Type Strains, Phase III (KMG-III): the genomes of soil and plant-associated and newly described type strains.</title>
        <authorList>
            <person name="Whitman W."/>
        </authorList>
    </citation>
    <scope>NUCLEOTIDE SEQUENCE [LARGE SCALE GENOMIC DNA]</scope>
    <source>
        <strain evidence="1 2">CECT 5696</strain>
    </source>
</reference>
<keyword evidence="2" id="KW-1185">Reference proteome</keyword>
<accession>A0A2V2YS71</accession>